<feature type="non-terminal residue" evidence="1">
    <location>
        <position position="343"/>
    </location>
</feature>
<sequence>MHLTLGYPDLLMHMPRIPLALAGLRRRFGAKERRMPVTPDMLKWLGDHLQYGRAEEASLLSGALTLGFFFLLRASEYLDVGYQDPRRGLRGSDVTLKLNGNAVAVNRISEVDEVTLLVRGSKTDIYNRGQVRNHFRTAEKVCVVKSVRAVKGLGLRKGTSALTRCGASALWAQYQDTSLVKRWGRWASDSFQTYIWEVWVELKGDHFQDLHGDFFEGYFGSHGAQATDDLLGPRRVSRPEPPEEEHETLTVALTELLAVVLLAVHQHQKWIGKIVLYFGDNQVVIAWLGKRQAKHPMASFLLQTLAAIEACHGFFLHSAYLRTYHNVVANALTREDAKEVMEK</sequence>
<evidence type="ECO:0008006" key="3">
    <source>
        <dbReference type="Google" id="ProtNLM"/>
    </source>
</evidence>
<dbReference type="Proteomes" id="UP001642484">
    <property type="component" value="Unassembled WGS sequence"/>
</dbReference>
<reference evidence="1 2" key="1">
    <citation type="submission" date="2024-02" db="EMBL/GenBank/DDBJ databases">
        <authorList>
            <person name="Chen Y."/>
            <person name="Shah S."/>
            <person name="Dougan E. K."/>
            <person name="Thang M."/>
            <person name="Chan C."/>
        </authorList>
    </citation>
    <scope>NUCLEOTIDE SEQUENCE [LARGE SCALE GENOMIC DNA]</scope>
</reference>
<name>A0ABP0PP15_9DINO</name>
<evidence type="ECO:0000313" key="2">
    <source>
        <dbReference type="Proteomes" id="UP001642484"/>
    </source>
</evidence>
<protein>
    <recommendedName>
        <fullName evidence="3">RNase H type-1 domain-containing protein</fullName>
    </recommendedName>
</protein>
<evidence type="ECO:0000313" key="1">
    <source>
        <dbReference type="EMBL" id="CAK9077343.1"/>
    </source>
</evidence>
<keyword evidence="2" id="KW-1185">Reference proteome</keyword>
<proteinExistence type="predicted"/>
<comment type="caution">
    <text evidence="1">The sequence shown here is derived from an EMBL/GenBank/DDBJ whole genome shotgun (WGS) entry which is preliminary data.</text>
</comment>
<gene>
    <name evidence="1" type="ORF">CCMP2556_LOCUS38127</name>
</gene>
<accession>A0ABP0PP15</accession>
<dbReference type="EMBL" id="CAXAMN010023383">
    <property type="protein sequence ID" value="CAK9077343.1"/>
    <property type="molecule type" value="Genomic_DNA"/>
</dbReference>
<organism evidence="1 2">
    <name type="scientific">Durusdinium trenchii</name>
    <dbReference type="NCBI Taxonomy" id="1381693"/>
    <lineage>
        <taxon>Eukaryota</taxon>
        <taxon>Sar</taxon>
        <taxon>Alveolata</taxon>
        <taxon>Dinophyceae</taxon>
        <taxon>Suessiales</taxon>
        <taxon>Symbiodiniaceae</taxon>
        <taxon>Durusdinium</taxon>
    </lineage>
</organism>